<feature type="signal peptide" evidence="2">
    <location>
        <begin position="1"/>
        <end position="21"/>
    </location>
</feature>
<sequence length="260" mass="30387">MGSNQLSSVLLFALAVYQAKGCQGPWDLRINSEPLDDNSMVRYKNFTTIGRKEWLSFAWEGGTQEVWNLDLLFFLKRDKMEGKIRYRKVPDEDVMIPWEIENKEIFSMINYKKILSKPWSFSLCNRLDVSFSNDEEGNWEIRIGDFLLHRTSMDENVHNRRRRSDDYYGMTNITTSFQPPRGFGFMDDVYDYFFGDEDPTTGRRAGIFTRMKTWMRDMACRLGIACEGPNPPTFPMQPIPPAEPDAETISEDNTQNEVFQ</sequence>
<evidence type="ECO:0000256" key="1">
    <source>
        <dbReference type="SAM" id="MobiDB-lite"/>
    </source>
</evidence>
<dbReference type="AlphaFoldDB" id="A0A9P0HS14"/>
<dbReference type="Proteomes" id="UP001152798">
    <property type="component" value="Chromosome 7"/>
</dbReference>
<protein>
    <recommendedName>
        <fullName evidence="5">Neuropeptide</fullName>
    </recommendedName>
</protein>
<reference evidence="3" key="1">
    <citation type="submission" date="2022-01" db="EMBL/GenBank/DDBJ databases">
        <authorList>
            <person name="King R."/>
        </authorList>
    </citation>
    <scope>NUCLEOTIDE SEQUENCE</scope>
</reference>
<keyword evidence="4" id="KW-1185">Reference proteome</keyword>
<evidence type="ECO:0000313" key="4">
    <source>
        <dbReference type="Proteomes" id="UP001152798"/>
    </source>
</evidence>
<gene>
    <name evidence="3" type="ORF">NEZAVI_LOCUS15582</name>
</gene>
<evidence type="ECO:0000256" key="2">
    <source>
        <dbReference type="SAM" id="SignalP"/>
    </source>
</evidence>
<accession>A0A9P0HS14</accession>
<name>A0A9P0HS14_NEZVI</name>
<organism evidence="3 4">
    <name type="scientific">Nezara viridula</name>
    <name type="common">Southern green stink bug</name>
    <name type="synonym">Cimex viridulus</name>
    <dbReference type="NCBI Taxonomy" id="85310"/>
    <lineage>
        <taxon>Eukaryota</taxon>
        <taxon>Metazoa</taxon>
        <taxon>Ecdysozoa</taxon>
        <taxon>Arthropoda</taxon>
        <taxon>Hexapoda</taxon>
        <taxon>Insecta</taxon>
        <taxon>Pterygota</taxon>
        <taxon>Neoptera</taxon>
        <taxon>Paraneoptera</taxon>
        <taxon>Hemiptera</taxon>
        <taxon>Heteroptera</taxon>
        <taxon>Panheteroptera</taxon>
        <taxon>Pentatomomorpha</taxon>
        <taxon>Pentatomoidea</taxon>
        <taxon>Pentatomidae</taxon>
        <taxon>Pentatominae</taxon>
        <taxon>Nezara</taxon>
    </lineage>
</organism>
<evidence type="ECO:0008006" key="5">
    <source>
        <dbReference type="Google" id="ProtNLM"/>
    </source>
</evidence>
<feature type="compositionally biased region" description="Polar residues" evidence="1">
    <location>
        <begin position="251"/>
        <end position="260"/>
    </location>
</feature>
<feature type="region of interest" description="Disordered" evidence="1">
    <location>
        <begin position="237"/>
        <end position="260"/>
    </location>
</feature>
<feature type="chain" id="PRO_5040428887" description="Neuropeptide" evidence="2">
    <location>
        <begin position="22"/>
        <end position="260"/>
    </location>
</feature>
<dbReference type="OrthoDB" id="6605097at2759"/>
<evidence type="ECO:0000313" key="3">
    <source>
        <dbReference type="EMBL" id="CAH1407971.1"/>
    </source>
</evidence>
<dbReference type="EMBL" id="OV725083">
    <property type="protein sequence ID" value="CAH1407971.1"/>
    <property type="molecule type" value="Genomic_DNA"/>
</dbReference>
<proteinExistence type="predicted"/>
<keyword evidence="2" id="KW-0732">Signal</keyword>